<dbReference type="InterPro" id="IPR014710">
    <property type="entry name" value="RmlC-like_jellyroll"/>
</dbReference>
<accession>A0ABZ0M2R2</accession>
<dbReference type="EMBL" id="CP137573">
    <property type="protein sequence ID" value="WOX25984.1"/>
    <property type="molecule type" value="Genomic_DNA"/>
</dbReference>
<sequence length="229" mass="25785">MQDLAALVEPLRSLDWEDMDAVEAANRKVLERLDEDRGFVRRALDELPDRPDLLALCEHPDAEATAGLGQQLDKVVLYADEESGVRVRLHAFWSGCYDLPHNHRWSFASVVLQGAFRHTLYGEADDVTPLEAPRALHVRQERAGTVYALHHRMLHALVAEPDTVSLVVRGPAAKDRSFLVDPATGERLWHYGADQESAEETARKRMTPAHLRALTAKFDTAGLFRRPRP</sequence>
<gene>
    <name evidence="1" type="ORF">R2D22_33220</name>
</gene>
<proteinExistence type="predicted"/>
<dbReference type="SUPFAM" id="SSF51182">
    <property type="entry name" value="RmlC-like cupins"/>
    <property type="match status" value="1"/>
</dbReference>
<dbReference type="Proteomes" id="UP001301731">
    <property type="component" value="Chromosome"/>
</dbReference>
<evidence type="ECO:0008006" key="3">
    <source>
        <dbReference type="Google" id="ProtNLM"/>
    </source>
</evidence>
<dbReference type="Gene3D" id="2.60.120.10">
    <property type="entry name" value="Jelly Rolls"/>
    <property type="match status" value="1"/>
</dbReference>
<evidence type="ECO:0000313" key="2">
    <source>
        <dbReference type="Proteomes" id="UP001301731"/>
    </source>
</evidence>
<name>A0ABZ0M2R2_9ACTN</name>
<dbReference type="RefSeq" id="WP_318108823.1">
    <property type="nucleotide sequence ID" value="NZ_CP137573.1"/>
</dbReference>
<organism evidence="1 2">
    <name type="scientific">Streptomyces solicathayae</name>
    <dbReference type="NCBI Taxonomy" id="3081768"/>
    <lineage>
        <taxon>Bacteria</taxon>
        <taxon>Bacillati</taxon>
        <taxon>Actinomycetota</taxon>
        <taxon>Actinomycetes</taxon>
        <taxon>Kitasatosporales</taxon>
        <taxon>Streptomycetaceae</taxon>
        <taxon>Streptomyces</taxon>
    </lineage>
</organism>
<reference evidence="1 2" key="1">
    <citation type="submission" date="2023-10" db="EMBL/GenBank/DDBJ databases">
        <title>The genome sequence of Streptomyces sp. HUAS YS2.</title>
        <authorList>
            <person name="Mo P."/>
        </authorList>
    </citation>
    <scope>NUCLEOTIDE SEQUENCE [LARGE SCALE GENOMIC DNA]</scope>
    <source>
        <strain evidence="1 2">HUAS YS2</strain>
    </source>
</reference>
<keyword evidence="2" id="KW-1185">Reference proteome</keyword>
<evidence type="ECO:0000313" key="1">
    <source>
        <dbReference type="EMBL" id="WOX25984.1"/>
    </source>
</evidence>
<dbReference type="InterPro" id="IPR011051">
    <property type="entry name" value="RmlC_Cupin_sf"/>
</dbReference>
<protein>
    <recommendedName>
        <fullName evidence="3">Cysteine dioxygenase type I</fullName>
    </recommendedName>
</protein>